<evidence type="ECO:0000313" key="8">
    <source>
        <dbReference type="Proteomes" id="UP000259211"/>
    </source>
</evidence>
<comment type="caution">
    <text evidence="7">The sequence shown here is derived from an EMBL/GenBank/DDBJ whole genome shotgun (WGS) entry which is preliminary data.</text>
</comment>
<proteinExistence type="predicted"/>
<dbReference type="PANTHER" id="PTHR42770">
    <property type="entry name" value="AMINO ACID TRANSPORTER-RELATED"/>
    <property type="match status" value="1"/>
</dbReference>
<evidence type="ECO:0000256" key="3">
    <source>
        <dbReference type="ARBA" id="ARBA00022692"/>
    </source>
</evidence>
<feature type="transmembrane region" description="Helical" evidence="6">
    <location>
        <begin position="230"/>
        <end position="253"/>
    </location>
</feature>
<name>A0A3E2DCP9_9ACTN</name>
<dbReference type="AlphaFoldDB" id="A0A3E2DCP9"/>
<organism evidence="7 8">
    <name type="scientific">Cutibacterium avidum</name>
    <dbReference type="NCBI Taxonomy" id="33010"/>
    <lineage>
        <taxon>Bacteria</taxon>
        <taxon>Bacillati</taxon>
        <taxon>Actinomycetota</taxon>
        <taxon>Actinomycetes</taxon>
        <taxon>Propionibacteriales</taxon>
        <taxon>Propionibacteriaceae</taxon>
        <taxon>Cutibacterium</taxon>
    </lineage>
</organism>
<gene>
    <name evidence="7" type="ORF">CHT91_09605</name>
</gene>
<reference evidence="7 8" key="1">
    <citation type="submission" date="2017-07" db="EMBL/GenBank/DDBJ databases">
        <authorList>
            <person name="Sun Z.S."/>
            <person name="Albrecht U."/>
            <person name="Echele G."/>
            <person name="Lee C.C."/>
        </authorList>
    </citation>
    <scope>NUCLEOTIDE SEQUENCE [LARGE SCALE GENOMIC DNA]</scope>
    <source>
        <strain evidence="7 8">P16-029</strain>
    </source>
</reference>
<feature type="transmembrane region" description="Helical" evidence="6">
    <location>
        <begin position="265"/>
        <end position="286"/>
    </location>
</feature>
<dbReference type="PIRSF" id="PIRSF006060">
    <property type="entry name" value="AA_transporter"/>
    <property type="match status" value="1"/>
</dbReference>
<dbReference type="Proteomes" id="UP000259211">
    <property type="component" value="Unassembled WGS sequence"/>
</dbReference>
<feature type="transmembrane region" description="Helical" evidence="6">
    <location>
        <begin position="196"/>
        <end position="218"/>
    </location>
</feature>
<sequence>MAVEVDRMEAEPEPGRLRLSDLTAIGIGQAVGSGLITLIGPAILLTGQSAWFTYVLAVFWGFAMICPIPFITSALRIQGGFYSIVAGMGGKKLAGMYALAFLPQVINGSVYGVAMGMYAHSLWPQLNSVAFGSVFVTIFFIINLFGINVMAKTQKALVVILFCALAMFGIGGAFKISNPVFNFSNPAFFSGGAKGVFMAIMLFVYSTNGYSCIMNYGRNARDARRDVPRAIFLCVPILVLVYGGIAIVATGVLPLEQVAGQPLTYVAQRVLTPSLFVLFMIGGPLLELSTSVNSTLANNWVPIAQSCRDGWLPKSLASENRFGVPWKILTFAYVVAIVPVLLDFSIQRVVASLMLVVSGATFLQIFAYYRLPKIYPHSWEEAHLHVPNWCYYLIVTTSLVAYVAVFLNSVITLPVPMVLIGVTALIICMVYGLVRSRSEDVIIRAALWGDIRDVEAIHEATLSNEGMNR</sequence>
<dbReference type="Pfam" id="PF13520">
    <property type="entry name" value="AA_permease_2"/>
    <property type="match status" value="1"/>
</dbReference>
<dbReference type="PANTHER" id="PTHR42770:SF7">
    <property type="entry name" value="MEMBRANE PROTEIN"/>
    <property type="match status" value="1"/>
</dbReference>
<dbReference type="InterPro" id="IPR050367">
    <property type="entry name" value="APC_superfamily"/>
</dbReference>
<evidence type="ECO:0000313" key="7">
    <source>
        <dbReference type="EMBL" id="RFT43180.1"/>
    </source>
</evidence>
<evidence type="ECO:0000256" key="1">
    <source>
        <dbReference type="ARBA" id="ARBA00004651"/>
    </source>
</evidence>
<evidence type="ECO:0000256" key="5">
    <source>
        <dbReference type="ARBA" id="ARBA00023136"/>
    </source>
</evidence>
<feature type="transmembrane region" description="Helical" evidence="6">
    <location>
        <begin position="96"/>
        <end position="118"/>
    </location>
</feature>
<accession>A0A3E2DCP9</accession>
<keyword evidence="3 6" id="KW-0812">Transmembrane</keyword>
<dbReference type="GO" id="GO:0022857">
    <property type="term" value="F:transmembrane transporter activity"/>
    <property type="evidence" value="ECO:0007669"/>
    <property type="project" value="InterPro"/>
</dbReference>
<dbReference type="RefSeq" id="WP_117189585.1">
    <property type="nucleotide sequence ID" value="NZ_NOWI01000008.1"/>
</dbReference>
<keyword evidence="2" id="KW-1003">Cell membrane</keyword>
<feature type="transmembrane region" description="Helical" evidence="6">
    <location>
        <begin position="22"/>
        <end position="45"/>
    </location>
</feature>
<dbReference type="InterPro" id="IPR002293">
    <property type="entry name" value="AA/rel_permease1"/>
</dbReference>
<evidence type="ECO:0000256" key="4">
    <source>
        <dbReference type="ARBA" id="ARBA00022989"/>
    </source>
</evidence>
<comment type="subcellular location">
    <subcellularLocation>
        <location evidence="1">Cell membrane</location>
        <topology evidence="1">Multi-pass membrane protein</topology>
    </subcellularLocation>
</comment>
<dbReference type="EMBL" id="NOWI01000008">
    <property type="protein sequence ID" value="RFT43180.1"/>
    <property type="molecule type" value="Genomic_DNA"/>
</dbReference>
<feature type="transmembrane region" description="Helical" evidence="6">
    <location>
        <begin position="324"/>
        <end position="342"/>
    </location>
</feature>
<dbReference type="GO" id="GO:0005886">
    <property type="term" value="C:plasma membrane"/>
    <property type="evidence" value="ECO:0007669"/>
    <property type="project" value="UniProtKB-SubCell"/>
</dbReference>
<evidence type="ECO:0000256" key="2">
    <source>
        <dbReference type="ARBA" id="ARBA00022475"/>
    </source>
</evidence>
<feature type="transmembrane region" description="Helical" evidence="6">
    <location>
        <begin position="130"/>
        <end position="149"/>
    </location>
</feature>
<protein>
    <submittedName>
        <fullName evidence="7">Gamma-aminobutyrate permease</fullName>
    </submittedName>
</protein>
<feature type="transmembrane region" description="Helical" evidence="6">
    <location>
        <begin position="51"/>
        <end position="75"/>
    </location>
</feature>
<feature type="transmembrane region" description="Helical" evidence="6">
    <location>
        <begin position="156"/>
        <end position="176"/>
    </location>
</feature>
<evidence type="ECO:0000256" key="6">
    <source>
        <dbReference type="SAM" id="Phobius"/>
    </source>
</evidence>
<dbReference type="Gene3D" id="1.20.1740.10">
    <property type="entry name" value="Amino acid/polyamine transporter I"/>
    <property type="match status" value="1"/>
</dbReference>
<feature type="transmembrane region" description="Helical" evidence="6">
    <location>
        <begin position="389"/>
        <end position="407"/>
    </location>
</feature>
<feature type="transmembrane region" description="Helical" evidence="6">
    <location>
        <begin position="348"/>
        <end position="369"/>
    </location>
</feature>
<keyword evidence="5 6" id="KW-0472">Membrane</keyword>
<keyword evidence="4 6" id="KW-1133">Transmembrane helix</keyword>
<feature type="transmembrane region" description="Helical" evidence="6">
    <location>
        <begin position="413"/>
        <end position="434"/>
    </location>
</feature>